<feature type="compositionally biased region" description="Polar residues" evidence="1">
    <location>
        <begin position="512"/>
        <end position="567"/>
    </location>
</feature>
<feature type="domain" description="DUF4795" evidence="2">
    <location>
        <begin position="202"/>
        <end position="373"/>
    </location>
</feature>
<gene>
    <name evidence="3" type="ORF">HCN44_009201</name>
</gene>
<feature type="region of interest" description="Disordered" evidence="1">
    <location>
        <begin position="461"/>
        <end position="610"/>
    </location>
</feature>
<evidence type="ECO:0000313" key="4">
    <source>
        <dbReference type="Proteomes" id="UP000639338"/>
    </source>
</evidence>
<evidence type="ECO:0000313" key="3">
    <source>
        <dbReference type="EMBL" id="KAF7997803.1"/>
    </source>
</evidence>
<dbReference type="AlphaFoldDB" id="A0A835CXV2"/>
<keyword evidence="4" id="KW-1185">Reference proteome</keyword>
<dbReference type="PANTHER" id="PTHR47080:SF1">
    <property type="entry name" value="CHROMOSOME 16 OPEN READING FRAME 96"/>
    <property type="match status" value="1"/>
</dbReference>
<dbReference type="InterPro" id="IPR032013">
    <property type="entry name" value="DUF4795"/>
</dbReference>
<evidence type="ECO:0000256" key="1">
    <source>
        <dbReference type="SAM" id="MobiDB-lite"/>
    </source>
</evidence>
<feature type="region of interest" description="Disordered" evidence="1">
    <location>
        <begin position="387"/>
        <end position="412"/>
    </location>
</feature>
<protein>
    <recommendedName>
        <fullName evidence="2">DUF4795 domain-containing protein</fullName>
    </recommendedName>
</protein>
<comment type="caution">
    <text evidence="3">The sequence shown here is derived from an EMBL/GenBank/DDBJ whole genome shotgun (WGS) entry which is preliminary data.</text>
</comment>
<proteinExistence type="predicted"/>
<organism evidence="3 4">
    <name type="scientific">Aphidius gifuensis</name>
    <name type="common">Parasitoid wasp</name>
    <dbReference type="NCBI Taxonomy" id="684658"/>
    <lineage>
        <taxon>Eukaryota</taxon>
        <taxon>Metazoa</taxon>
        <taxon>Ecdysozoa</taxon>
        <taxon>Arthropoda</taxon>
        <taxon>Hexapoda</taxon>
        <taxon>Insecta</taxon>
        <taxon>Pterygota</taxon>
        <taxon>Neoptera</taxon>
        <taxon>Endopterygota</taxon>
        <taxon>Hymenoptera</taxon>
        <taxon>Apocrita</taxon>
        <taxon>Ichneumonoidea</taxon>
        <taxon>Braconidae</taxon>
        <taxon>Aphidiinae</taxon>
        <taxon>Aphidius</taxon>
    </lineage>
</organism>
<dbReference type="PANTHER" id="PTHR47080">
    <property type="entry name" value="CHROMOSOME 16 OPEN READING FRAME 96"/>
    <property type="match status" value="1"/>
</dbReference>
<evidence type="ECO:0000259" key="2">
    <source>
        <dbReference type="Pfam" id="PF16043"/>
    </source>
</evidence>
<accession>A0A835CXV2</accession>
<reference evidence="3 4" key="1">
    <citation type="submission" date="2020-08" db="EMBL/GenBank/DDBJ databases">
        <title>Aphidius gifuensis genome sequencing and assembly.</title>
        <authorList>
            <person name="Du Z."/>
        </authorList>
    </citation>
    <scope>NUCLEOTIDE SEQUENCE [LARGE SCALE GENOMIC DNA]</scope>
    <source>
        <strain evidence="3">YNYX2018</strain>
        <tissue evidence="3">Adults</tissue>
    </source>
</reference>
<dbReference type="OrthoDB" id="5981048at2759"/>
<feature type="compositionally biased region" description="Polar residues" evidence="1">
    <location>
        <begin position="496"/>
        <end position="505"/>
    </location>
</feature>
<name>A0A835CXV2_APHGI</name>
<feature type="compositionally biased region" description="Acidic residues" evidence="1">
    <location>
        <begin position="596"/>
        <end position="610"/>
    </location>
</feature>
<sequence>MASSDQDAISLQVSLPQMLDLALGTPEVGAFNFNLLHNFLHVVLHQIDLKNTKVEYRGDNANRIKTMVSSLKSGPSIALHEYSITDGSGNIFQRGENAEGLSSPVDIVAADKNNGLRMSKGTKQQVGPGAGTALESIIYVEPVLDGATPTGLAFKDLDDSVKRLQQQFQALEELATTPEMVERLKTSRTDPLSDMWHVININKRLDATEQGINKGLSEQIELLKTVKADKEELQGALADKADAHTVNNKVSCDKFDTTCEDLTRCLDNTIAKLTHQEYIWQEALDSVQQEVEGKLDKIEISPIKEFVNTRLKLLQDKLKILFDKRRETEAAGTRKILTDVQCISCDKKTMMKVTESINYRSDPMPCSRAIKPYLIYELNQVKKQHKKVPSRTAIQFSPASPKRSKFDQMDKPSRDQICTRYCGGSHTITSPHQRIMRMGHFLAQWGPEAIQLGEGVVQGSDGQLYKSRPMPSGAVSRKPDPCDPCTCNETEVKKTSPVSRQSSDVTAAAPPKTSQISQNKTVSTTQATSRRQSIKKTANSSKGLHSTQSLQREPKSSSNVSPTSLTIKQEKSEEKFTPSPPISPQRTSITISKINEEEENDDESIEENYE</sequence>
<dbReference type="EMBL" id="JACMRX010000001">
    <property type="protein sequence ID" value="KAF7997803.1"/>
    <property type="molecule type" value="Genomic_DNA"/>
</dbReference>
<dbReference type="Pfam" id="PF16043">
    <property type="entry name" value="DUF4795"/>
    <property type="match status" value="1"/>
</dbReference>
<dbReference type="Proteomes" id="UP000639338">
    <property type="component" value="Unassembled WGS sequence"/>
</dbReference>